<name>A0A9P4N6K3_9PLEO</name>
<keyword evidence="3" id="KW-1185">Reference proteome</keyword>
<dbReference type="EMBL" id="ML986590">
    <property type="protein sequence ID" value="KAF2267598.1"/>
    <property type="molecule type" value="Genomic_DNA"/>
</dbReference>
<gene>
    <name evidence="2" type="ORF">CC78DRAFT_61893</name>
</gene>
<dbReference type="AlphaFoldDB" id="A0A9P4N6K3"/>
<evidence type="ECO:0000256" key="1">
    <source>
        <dbReference type="SAM" id="MobiDB-lite"/>
    </source>
</evidence>
<evidence type="ECO:0000313" key="2">
    <source>
        <dbReference type="EMBL" id="KAF2267598.1"/>
    </source>
</evidence>
<feature type="region of interest" description="Disordered" evidence="1">
    <location>
        <begin position="14"/>
        <end position="47"/>
    </location>
</feature>
<organism evidence="2 3">
    <name type="scientific">Lojkania enalia</name>
    <dbReference type="NCBI Taxonomy" id="147567"/>
    <lineage>
        <taxon>Eukaryota</taxon>
        <taxon>Fungi</taxon>
        <taxon>Dikarya</taxon>
        <taxon>Ascomycota</taxon>
        <taxon>Pezizomycotina</taxon>
        <taxon>Dothideomycetes</taxon>
        <taxon>Pleosporomycetidae</taxon>
        <taxon>Pleosporales</taxon>
        <taxon>Pleosporales incertae sedis</taxon>
        <taxon>Lojkania</taxon>
    </lineage>
</organism>
<accession>A0A9P4N6K3</accession>
<evidence type="ECO:0000313" key="3">
    <source>
        <dbReference type="Proteomes" id="UP000800093"/>
    </source>
</evidence>
<comment type="caution">
    <text evidence="2">The sequence shown here is derived from an EMBL/GenBank/DDBJ whole genome shotgun (WGS) entry which is preliminary data.</text>
</comment>
<dbReference type="Proteomes" id="UP000800093">
    <property type="component" value="Unassembled WGS sequence"/>
</dbReference>
<protein>
    <submittedName>
        <fullName evidence="2">Uncharacterized protein</fullName>
    </submittedName>
</protein>
<proteinExistence type="predicted"/>
<sequence length="89" mass="9875">MPGFPFSGAFTGLSARGSGLRCPPPPRGPLGGFRPRKSSPSRSLRSFSVRAPRSLSLSSLRNGERDRYRVFSDRRLPRSCGLRDRSRLL</sequence>
<reference evidence="3" key="1">
    <citation type="journal article" date="2020" name="Stud. Mycol.">
        <title>101 Dothideomycetes genomes: A test case for predicting lifestyles and emergence of pathogens.</title>
        <authorList>
            <person name="Haridas S."/>
            <person name="Albert R."/>
            <person name="Binder M."/>
            <person name="Bloem J."/>
            <person name="LaButti K."/>
            <person name="Salamov A."/>
            <person name="Andreopoulos B."/>
            <person name="Baker S."/>
            <person name="Barry K."/>
            <person name="Bills G."/>
            <person name="Bluhm B."/>
            <person name="Cannon C."/>
            <person name="Castanera R."/>
            <person name="Culley D."/>
            <person name="Daum C."/>
            <person name="Ezra D."/>
            <person name="Gonzalez J."/>
            <person name="Henrissat B."/>
            <person name="Kuo A."/>
            <person name="Liang C."/>
            <person name="Lipzen A."/>
            <person name="Lutzoni F."/>
            <person name="Magnuson J."/>
            <person name="Mondo S."/>
            <person name="Nolan M."/>
            <person name="Ohm R."/>
            <person name="Pangilinan J."/>
            <person name="Park H.-J."/>
            <person name="Ramirez L."/>
            <person name="Alfaro M."/>
            <person name="Sun H."/>
            <person name="Tritt A."/>
            <person name="Yoshinaga Y."/>
            <person name="Zwiers L.-H."/>
            <person name="Turgeon B."/>
            <person name="Goodwin S."/>
            <person name="Spatafora J."/>
            <person name="Crous P."/>
            <person name="Grigoriev I."/>
        </authorList>
    </citation>
    <scope>NUCLEOTIDE SEQUENCE [LARGE SCALE GENOMIC DNA]</scope>
    <source>
        <strain evidence="3">CBS 304.66</strain>
    </source>
</reference>